<dbReference type="PANTHER" id="PTHR11435">
    <property type="entry name" value="NADH UBIQUINONE OXIDOREDUCTASE SUBUNIT ND6"/>
    <property type="match status" value="1"/>
</dbReference>
<feature type="transmembrane region" description="Helical" evidence="16">
    <location>
        <begin position="46"/>
        <end position="67"/>
    </location>
</feature>
<accession>A0A5B9TCF5</accession>
<keyword evidence="5" id="KW-0813">Transport</keyword>
<keyword evidence="9" id="KW-0249">Electron transport</keyword>
<evidence type="ECO:0000313" key="17">
    <source>
        <dbReference type="EMBL" id="QEG98449.1"/>
    </source>
</evidence>
<proteinExistence type="inferred from homology"/>
<dbReference type="InterPro" id="IPR050269">
    <property type="entry name" value="ComplexI_Subunit6"/>
</dbReference>
<evidence type="ECO:0000256" key="5">
    <source>
        <dbReference type="ARBA" id="ARBA00022448"/>
    </source>
</evidence>
<evidence type="ECO:0000256" key="1">
    <source>
        <dbReference type="ARBA" id="ARBA00004225"/>
    </source>
</evidence>
<dbReference type="GO" id="GO:0008137">
    <property type="term" value="F:NADH dehydrogenase (ubiquinone) activity"/>
    <property type="evidence" value="ECO:0007669"/>
    <property type="project" value="UniProtKB-EC"/>
</dbReference>
<gene>
    <name evidence="17" type="primary">nad6</name>
</gene>
<reference evidence="17" key="1">
    <citation type="journal article" date="2019" name="Int. J. Biol. Macromol.">
        <title>Structural features and phylogenetic implications of four new mitogenomes of Centrotinae (Hemiptera: Membracidae).</title>
        <authorList>
            <person name="Hu K."/>
            <person name="Yuan F."/>
            <person name="Dietrich C.H."/>
            <person name="Yuan X.Q."/>
        </authorList>
    </citation>
    <scope>NUCLEOTIDE SEQUENCE</scope>
</reference>
<evidence type="ECO:0000256" key="3">
    <source>
        <dbReference type="ARBA" id="ARBA00012944"/>
    </source>
</evidence>
<evidence type="ECO:0000256" key="12">
    <source>
        <dbReference type="ARBA" id="ARBA00023128"/>
    </source>
</evidence>
<evidence type="ECO:0000256" key="9">
    <source>
        <dbReference type="ARBA" id="ARBA00022982"/>
    </source>
</evidence>
<keyword evidence="8" id="KW-1278">Translocase</keyword>
<geneLocation type="mitochondrion" evidence="17"/>
<evidence type="ECO:0000256" key="10">
    <source>
        <dbReference type="ARBA" id="ARBA00022989"/>
    </source>
</evidence>
<sequence>MKMMTMKTMMAIAVLSTMMKSPMSMGLTLLMQTTLAILMMNMINSYSWVPMITFLVMIGGLMIIFMYMSSITSNEKFKLNLKMMLTLMIMTLIMEETMLNLPNQEYQSMQSGMSNMMSMNKMYSKSMLMTMMMVMYLLLTMISVNKIIKLFEGPLRAMT</sequence>
<evidence type="ECO:0000256" key="2">
    <source>
        <dbReference type="ARBA" id="ARBA00005698"/>
    </source>
</evidence>
<evidence type="ECO:0000256" key="16">
    <source>
        <dbReference type="SAM" id="Phobius"/>
    </source>
</evidence>
<dbReference type="AlphaFoldDB" id="A0A5B9TCF5"/>
<dbReference type="EMBL" id="MK746136">
    <property type="protein sequence ID" value="QEG98449.1"/>
    <property type="molecule type" value="Genomic_DNA"/>
</dbReference>
<feature type="transmembrane region" description="Helical" evidence="16">
    <location>
        <begin position="79"/>
        <end position="99"/>
    </location>
</feature>
<keyword evidence="11" id="KW-0520">NAD</keyword>
<evidence type="ECO:0000256" key="7">
    <source>
        <dbReference type="ARBA" id="ARBA00022692"/>
    </source>
</evidence>
<dbReference type="EC" id="7.1.1.2" evidence="3"/>
<evidence type="ECO:0000256" key="11">
    <source>
        <dbReference type="ARBA" id="ARBA00023027"/>
    </source>
</evidence>
<comment type="similarity">
    <text evidence="2">Belongs to the complex I subunit 6 family.</text>
</comment>
<keyword evidence="10 16" id="KW-1133">Transmembrane helix</keyword>
<evidence type="ECO:0000256" key="8">
    <source>
        <dbReference type="ARBA" id="ARBA00022967"/>
    </source>
</evidence>
<evidence type="ECO:0000256" key="6">
    <source>
        <dbReference type="ARBA" id="ARBA00022660"/>
    </source>
</evidence>
<keyword evidence="12 17" id="KW-0496">Mitochondrion</keyword>
<evidence type="ECO:0000256" key="14">
    <source>
        <dbReference type="ARBA" id="ARBA00031019"/>
    </source>
</evidence>
<keyword evidence="13 16" id="KW-0472">Membrane</keyword>
<protein>
    <recommendedName>
        <fullName evidence="4">NADH-ubiquinone oxidoreductase chain 6</fullName>
        <ecNumber evidence="3">7.1.1.2</ecNumber>
    </recommendedName>
    <alternativeName>
        <fullName evidence="14">NADH dehydrogenase subunit 6</fullName>
    </alternativeName>
</protein>
<evidence type="ECO:0000256" key="4">
    <source>
        <dbReference type="ARBA" id="ARBA00021095"/>
    </source>
</evidence>
<keyword evidence="7 16" id="KW-0812">Transmembrane</keyword>
<comment type="subcellular location">
    <subcellularLocation>
        <location evidence="1">Mitochondrion membrane</location>
        <topology evidence="1">Multi-pass membrane protein</topology>
    </subcellularLocation>
</comment>
<dbReference type="GO" id="GO:0031966">
    <property type="term" value="C:mitochondrial membrane"/>
    <property type="evidence" value="ECO:0007669"/>
    <property type="project" value="UniProtKB-SubCell"/>
</dbReference>
<dbReference type="PANTHER" id="PTHR11435:SF1">
    <property type="entry name" value="NADH-UBIQUINONE OXIDOREDUCTASE CHAIN 6"/>
    <property type="match status" value="1"/>
</dbReference>
<name>A0A5B9TCF5_9HEMI</name>
<comment type="catalytic activity">
    <reaction evidence="15">
        <text>a ubiquinone + NADH + 5 H(+)(in) = a ubiquinol + NAD(+) + 4 H(+)(out)</text>
        <dbReference type="Rhea" id="RHEA:29091"/>
        <dbReference type="Rhea" id="RHEA-COMP:9565"/>
        <dbReference type="Rhea" id="RHEA-COMP:9566"/>
        <dbReference type="ChEBI" id="CHEBI:15378"/>
        <dbReference type="ChEBI" id="CHEBI:16389"/>
        <dbReference type="ChEBI" id="CHEBI:17976"/>
        <dbReference type="ChEBI" id="CHEBI:57540"/>
        <dbReference type="ChEBI" id="CHEBI:57945"/>
        <dbReference type="EC" id="7.1.1.2"/>
    </reaction>
</comment>
<keyword evidence="6" id="KW-0679">Respiratory chain</keyword>
<evidence type="ECO:0000256" key="13">
    <source>
        <dbReference type="ARBA" id="ARBA00023136"/>
    </source>
</evidence>
<feature type="transmembrane region" description="Helical" evidence="16">
    <location>
        <begin position="126"/>
        <end position="148"/>
    </location>
</feature>
<evidence type="ECO:0000256" key="15">
    <source>
        <dbReference type="ARBA" id="ARBA00049551"/>
    </source>
</evidence>
<organism evidence="17">
    <name type="scientific">Maurya qinlingensis</name>
    <dbReference type="NCBI Taxonomy" id="2605029"/>
    <lineage>
        <taxon>Eukaryota</taxon>
        <taxon>Metazoa</taxon>
        <taxon>Ecdysozoa</taxon>
        <taxon>Arthropoda</taxon>
        <taxon>Hexapoda</taxon>
        <taxon>Insecta</taxon>
        <taxon>Pterygota</taxon>
        <taxon>Neoptera</taxon>
        <taxon>Paraneoptera</taxon>
        <taxon>Hemiptera</taxon>
        <taxon>Auchenorrhyncha</taxon>
        <taxon>Membracoidea</taxon>
        <taxon>Membracidae</taxon>
        <taxon>Maurya</taxon>
    </lineage>
</organism>